<keyword evidence="8" id="KW-0472">Membrane</keyword>
<evidence type="ECO:0000256" key="2">
    <source>
        <dbReference type="ARBA" id="ARBA00006375"/>
    </source>
</evidence>
<dbReference type="PANTHER" id="PTHR45624">
    <property type="entry name" value="MITOCHONDRIAL BASIC AMINO ACIDS TRANSPORTER-RELATED"/>
    <property type="match status" value="1"/>
</dbReference>
<dbReference type="PROSITE" id="PS50920">
    <property type="entry name" value="SOLCAR"/>
    <property type="match status" value="3"/>
</dbReference>
<reference evidence="9" key="1">
    <citation type="submission" date="2018-05" db="EMBL/GenBank/DDBJ databases">
        <authorList>
            <person name="Lanie J.A."/>
            <person name="Ng W.-L."/>
            <person name="Kazmierczak K.M."/>
            <person name="Andrzejewski T.M."/>
            <person name="Davidsen T.M."/>
            <person name="Wayne K.J."/>
            <person name="Tettelin H."/>
            <person name="Glass J.I."/>
            <person name="Rusch D."/>
            <person name="Podicherti R."/>
            <person name="Tsui H.-C.T."/>
            <person name="Winkler M.E."/>
        </authorList>
    </citation>
    <scope>NUCLEOTIDE SEQUENCE</scope>
</reference>
<evidence type="ECO:0000256" key="8">
    <source>
        <dbReference type="ARBA" id="ARBA00023136"/>
    </source>
</evidence>
<dbReference type="InterPro" id="IPR023395">
    <property type="entry name" value="MCP_dom_sf"/>
</dbReference>
<dbReference type="AlphaFoldDB" id="A0A381SWV7"/>
<protein>
    <recommendedName>
        <fullName evidence="10">Mitochondrial carrier protein</fullName>
    </recommendedName>
</protein>
<proteinExistence type="inferred from homology"/>
<evidence type="ECO:0008006" key="10">
    <source>
        <dbReference type="Google" id="ProtNLM"/>
    </source>
</evidence>
<dbReference type="InterPro" id="IPR050567">
    <property type="entry name" value="Mitochondrial_Carrier"/>
</dbReference>
<dbReference type="Pfam" id="PF00153">
    <property type="entry name" value="Mito_carr"/>
    <property type="match status" value="3"/>
</dbReference>
<evidence type="ECO:0000256" key="3">
    <source>
        <dbReference type="ARBA" id="ARBA00022448"/>
    </source>
</evidence>
<dbReference type="SUPFAM" id="SSF103506">
    <property type="entry name" value="Mitochondrial carrier"/>
    <property type="match status" value="1"/>
</dbReference>
<dbReference type="GO" id="GO:0031966">
    <property type="term" value="C:mitochondrial membrane"/>
    <property type="evidence" value="ECO:0007669"/>
    <property type="project" value="UniProtKB-SubCell"/>
</dbReference>
<sequence length="249" mass="28216">MDFLPGIAAATTGMMIGYPFDAIKIKMQTNMYPNSLSCIKNVAQMEGIHSLYRGVMAPLISQNLKRSIQYNVYEKLLEKNKNPFISGFYVGCIGPIISCPTSVLKIGIQTRKNNTLPQYIQHIYKTKGLFGFYRGFPIYCIKEISHGTLYLGIYGSIREKYGISPISTFSAGCISSALTWTCLFPIDILKTSIQSYNNNHVLHLKNIVKKHHYHKLWKGLFPALLKIVPVNGCIMLSYELTRYLVKKNK</sequence>
<dbReference type="GO" id="GO:0022857">
    <property type="term" value="F:transmembrane transporter activity"/>
    <property type="evidence" value="ECO:0007669"/>
    <property type="project" value="TreeGrafter"/>
</dbReference>
<dbReference type="Gene3D" id="1.50.40.10">
    <property type="entry name" value="Mitochondrial carrier domain"/>
    <property type="match status" value="1"/>
</dbReference>
<keyword evidence="6" id="KW-1133">Transmembrane helix</keyword>
<dbReference type="InterPro" id="IPR018108">
    <property type="entry name" value="MCP_transmembrane"/>
</dbReference>
<dbReference type="EMBL" id="UINC01003694">
    <property type="protein sequence ID" value="SVA08490.1"/>
    <property type="molecule type" value="Genomic_DNA"/>
</dbReference>
<evidence type="ECO:0000313" key="9">
    <source>
        <dbReference type="EMBL" id="SVA08490.1"/>
    </source>
</evidence>
<comment type="similarity">
    <text evidence="2">Belongs to the mitochondrial carrier (TC 2.A.29) family.</text>
</comment>
<dbReference type="PANTHER" id="PTHR45624:SF10">
    <property type="entry name" value="SLC (SOLUTE CARRIER) HOMOLOG"/>
    <property type="match status" value="1"/>
</dbReference>
<keyword evidence="5" id="KW-0677">Repeat</keyword>
<evidence type="ECO:0000256" key="7">
    <source>
        <dbReference type="ARBA" id="ARBA00023128"/>
    </source>
</evidence>
<name>A0A381SWV7_9ZZZZ</name>
<evidence type="ECO:0000256" key="4">
    <source>
        <dbReference type="ARBA" id="ARBA00022692"/>
    </source>
</evidence>
<gene>
    <name evidence="9" type="ORF">METZ01_LOCUS61344</name>
</gene>
<keyword evidence="7" id="KW-0496">Mitochondrion</keyword>
<organism evidence="9">
    <name type="scientific">marine metagenome</name>
    <dbReference type="NCBI Taxonomy" id="408172"/>
    <lineage>
        <taxon>unclassified sequences</taxon>
        <taxon>metagenomes</taxon>
        <taxon>ecological metagenomes</taxon>
    </lineage>
</organism>
<keyword evidence="3" id="KW-0813">Transport</keyword>
<evidence type="ECO:0000256" key="6">
    <source>
        <dbReference type="ARBA" id="ARBA00022989"/>
    </source>
</evidence>
<keyword evidence="4" id="KW-0812">Transmembrane</keyword>
<evidence type="ECO:0000256" key="1">
    <source>
        <dbReference type="ARBA" id="ARBA00004225"/>
    </source>
</evidence>
<evidence type="ECO:0000256" key="5">
    <source>
        <dbReference type="ARBA" id="ARBA00022737"/>
    </source>
</evidence>
<comment type="subcellular location">
    <subcellularLocation>
        <location evidence="1">Mitochondrion membrane</location>
        <topology evidence="1">Multi-pass membrane protein</topology>
    </subcellularLocation>
</comment>
<accession>A0A381SWV7</accession>